<organism evidence="2">
    <name type="scientific">Streptomyces iranensis</name>
    <dbReference type="NCBI Taxonomy" id="576784"/>
    <lineage>
        <taxon>Bacteria</taxon>
        <taxon>Bacillati</taxon>
        <taxon>Actinomycetota</taxon>
        <taxon>Actinomycetes</taxon>
        <taxon>Kitasatosporales</taxon>
        <taxon>Streptomycetaceae</taxon>
        <taxon>Streptomyces</taxon>
        <taxon>Streptomyces violaceusniger group</taxon>
    </lineage>
</organism>
<accession>A0A060ZGB2</accession>
<evidence type="ECO:0000313" key="2">
    <source>
        <dbReference type="EMBL" id="CDR05055.1"/>
    </source>
</evidence>
<dbReference type="AntiFam" id="ANF00178">
    <property type="entry name" value="Shadow ORF (opposite dhbF)"/>
</dbReference>
<gene>
    <name evidence="2" type="ORF">SIRAN2031</name>
</gene>
<sequence length="112" mass="11118">MLGRQRCRPLVVGHVPRVVALQAGVGVFGVEEEPGQGGGAGGEGVGECAGGEEEGGFAVVEHEGDAVRWVAGVEGDVGGSGFGGGEHGGDQLRGAWQGEGDTCFRSGAVVDE</sequence>
<proteinExistence type="predicted"/>
<protein>
    <submittedName>
        <fullName evidence="2">Uncharacterized protein</fullName>
    </submittedName>
</protein>
<dbReference type="PATRIC" id="fig|576784.4.peg.1948"/>
<dbReference type="HOGENOM" id="CLU_2144448_0_0_11"/>
<reference evidence="2" key="1">
    <citation type="submission" date="2014-05" db="EMBL/GenBank/DDBJ databases">
        <authorList>
            <person name="Horn Fabian"/>
        </authorList>
    </citation>
    <scope>NUCLEOTIDE SEQUENCE</scope>
</reference>
<name>A0A060ZGB2_9ACTN</name>
<dbReference type="AlphaFoldDB" id="A0A060ZGB2"/>
<evidence type="ECO:0000256" key="1">
    <source>
        <dbReference type="SAM" id="MobiDB-lite"/>
    </source>
</evidence>
<feature type="region of interest" description="Disordered" evidence="1">
    <location>
        <begin position="32"/>
        <end position="51"/>
    </location>
</feature>
<dbReference type="EMBL" id="LK022848">
    <property type="protein sequence ID" value="CDR05055.1"/>
    <property type="molecule type" value="Genomic_DNA"/>
</dbReference>
<feature type="compositionally biased region" description="Gly residues" evidence="1">
    <location>
        <begin position="35"/>
        <end position="49"/>
    </location>
</feature>